<dbReference type="GeneID" id="108838033"/>
<proteinExistence type="predicted"/>
<reference evidence="3" key="1">
    <citation type="journal article" date="2019" name="Database">
        <title>The radish genome database (RadishGD): an integrated information resource for radish genomics.</title>
        <authorList>
            <person name="Yu H.J."/>
            <person name="Baek S."/>
            <person name="Lee Y.J."/>
            <person name="Cho A."/>
            <person name="Mun J.H."/>
        </authorList>
    </citation>
    <scope>NUCLEOTIDE SEQUENCE [LARGE SCALE GENOMIC DNA]</scope>
    <source>
        <strain evidence="3">cv. WK10039</strain>
    </source>
</reference>
<feature type="region of interest" description="Disordered" evidence="1">
    <location>
        <begin position="106"/>
        <end position="127"/>
    </location>
</feature>
<dbReference type="AlphaFoldDB" id="A0A6J0M358"/>
<keyword evidence="3" id="KW-1185">Reference proteome</keyword>
<reference evidence="4" key="2">
    <citation type="submission" date="2025-08" db="UniProtKB">
        <authorList>
            <consortium name="RefSeq"/>
        </authorList>
    </citation>
    <scope>IDENTIFICATION</scope>
    <source>
        <tissue evidence="4">Leaf</tissue>
    </source>
</reference>
<gene>
    <name evidence="4" type="primary">LOC108838033</name>
</gene>
<feature type="transmembrane region" description="Helical" evidence="2">
    <location>
        <begin position="24"/>
        <end position="44"/>
    </location>
</feature>
<dbReference type="RefSeq" id="XP_018466524.1">
    <property type="nucleotide sequence ID" value="XM_018611022.2"/>
</dbReference>
<evidence type="ECO:0000313" key="3">
    <source>
        <dbReference type="Proteomes" id="UP000504610"/>
    </source>
</evidence>
<dbReference type="OrthoDB" id="1915473at2759"/>
<name>A0A6J0M358_RAPSA</name>
<dbReference type="Proteomes" id="UP000504610">
    <property type="component" value="Chromosome 7"/>
</dbReference>
<dbReference type="PANTHER" id="PTHR36338:SF1">
    <property type="entry name" value="OS02G0495900 PROTEIN"/>
    <property type="match status" value="1"/>
</dbReference>
<dbReference type="PANTHER" id="PTHR36338">
    <property type="entry name" value="OS02G0495900 PROTEIN"/>
    <property type="match status" value="1"/>
</dbReference>
<evidence type="ECO:0000256" key="2">
    <source>
        <dbReference type="SAM" id="Phobius"/>
    </source>
</evidence>
<evidence type="ECO:0000256" key="1">
    <source>
        <dbReference type="SAM" id="MobiDB-lite"/>
    </source>
</evidence>
<sequence>MSFLYEKSDTWRWLVRKTRDSRSFFFTFATVCGVIPGIIGYGVMQVTNSTNPELEARLRQSARPETTMMGKVNQERLAEYLGELKQKQDTNDRYVAALRGETLTRKPYQRIQPVPKPNDTVTTTKPQ</sequence>
<keyword evidence="2" id="KW-1133">Transmembrane helix</keyword>
<accession>A0A6J0M358</accession>
<dbReference type="KEGG" id="rsz:108838033"/>
<keyword evidence="2" id="KW-0472">Membrane</keyword>
<protein>
    <submittedName>
        <fullName evidence="4">Uncharacterized protein LOC108838033</fullName>
    </submittedName>
</protein>
<organism evidence="3 4">
    <name type="scientific">Raphanus sativus</name>
    <name type="common">Radish</name>
    <name type="synonym">Raphanus raphanistrum var. sativus</name>
    <dbReference type="NCBI Taxonomy" id="3726"/>
    <lineage>
        <taxon>Eukaryota</taxon>
        <taxon>Viridiplantae</taxon>
        <taxon>Streptophyta</taxon>
        <taxon>Embryophyta</taxon>
        <taxon>Tracheophyta</taxon>
        <taxon>Spermatophyta</taxon>
        <taxon>Magnoliopsida</taxon>
        <taxon>eudicotyledons</taxon>
        <taxon>Gunneridae</taxon>
        <taxon>Pentapetalae</taxon>
        <taxon>rosids</taxon>
        <taxon>malvids</taxon>
        <taxon>Brassicales</taxon>
        <taxon>Brassicaceae</taxon>
        <taxon>Brassiceae</taxon>
        <taxon>Raphanus</taxon>
    </lineage>
</organism>
<evidence type="ECO:0000313" key="4">
    <source>
        <dbReference type="RefSeq" id="XP_018466524.1"/>
    </source>
</evidence>
<keyword evidence="2" id="KW-0812">Transmembrane</keyword>